<comment type="caution">
    <text evidence="1">The sequence shown here is derived from an EMBL/GenBank/DDBJ whole genome shotgun (WGS) entry which is preliminary data.</text>
</comment>
<sequence length="114" mass="12354">MTGALLSVATADAAGAEGFSVVQSADRFVSLVDGRELRRFGIRLNVTSEGQIEGQAFGSPVTGEWTWEGGYFCRDLYWGGDDLGYNCQLVQENGDTLRFTSDRGAGMFADLTLR</sequence>
<proteinExistence type="predicted"/>
<evidence type="ECO:0000313" key="1">
    <source>
        <dbReference type="EMBL" id="NKX45541.1"/>
    </source>
</evidence>
<dbReference type="AlphaFoldDB" id="A0A7X6H042"/>
<protein>
    <submittedName>
        <fullName evidence="1">Dihydrodipicolinate reductase</fullName>
    </submittedName>
</protein>
<dbReference type="EMBL" id="JAAZQQ010000004">
    <property type="protein sequence ID" value="NKX45541.1"/>
    <property type="molecule type" value="Genomic_DNA"/>
</dbReference>
<accession>A0A7X6H042</accession>
<keyword evidence="2" id="KW-1185">Reference proteome</keyword>
<gene>
    <name evidence="1" type="ORF">HCU73_13180</name>
</gene>
<evidence type="ECO:0000313" key="2">
    <source>
        <dbReference type="Proteomes" id="UP000526408"/>
    </source>
</evidence>
<name>A0A7X6H042_9RHOB</name>
<organism evidence="1 2">
    <name type="scientific">Roseicyclus persicicus</name>
    <dbReference type="NCBI Taxonomy" id="2650661"/>
    <lineage>
        <taxon>Bacteria</taxon>
        <taxon>Pseudomonadati</taxon>
        <taxon>Pseudomonadota</taxon>
        <taxon>Alphaproteobacteria</taxon>
        <taxon>Rhodobacterales</taxon>
        <taxon>Roseobacteraceae</taxon>
        <taxon>Roseicyclus</taxon>
    </lineage>
</organism>
<reference evidence="1 2" key="1">
    <citation type="submission" date="2020-04" db="EMBL/GenBank/DDBJ databases">
        <authorList>
            <person name="Yoon J."/>
        </authorList>
    </citation>
    <scope>NUCLEOTIDE SEQUENCE [LARGE SCALE GENOMIC DNA]</scope>
    <source>
        <strain evidence="1 2">KMU-115</strain>
    </source>
</reference>
<dbReference type="Proteomes" id="UP000526408">
    <property type="component" value="Unassembled WGS sequence"/>
</dbReference>